<dbReference type="PATRIC" id="fig|571913.6.peg.4898"/>
<dbReference type="PROSITE" id="PS50943">
    <property type="entry name" value="HTH_CROC1"/>
    <property type="match status" value="1"/>
</dbReference>
<dbReference type="SUPFAM" id="SSF47413">
    <property type="entry name" value="lambda repressor-like DNA-binding domains"/>
    <property type="match status" value="1"/>
</dbReference>
<organism evidence="3 4">
    <name type="scientific">Luteipulveratus mongoliensis</name>
    <dbReference type="NCBI Taxonomy" id="571913"/>
    <lineage>
        <taxon>Bacteria</taxon>
        <taxon>Bacillati</taxon>
        <taxon>Actinomycetota</taxon>
        <taxon>Actinomycetes</taxon>
        <taxon>Micrococcales</taxon>
        <taxon>Dermacoccaceae</taxon>
        <taxon>Luteipulveratus</taxon>
    </lineage>
</organism>
<evidence type="ECO:0000313" key="4">
    <source>
        <dbReference type="Proteomes" id="UP000066480"/>
    </source>
</evidence>
<dbReference type="InterPro" id="IPR052345">
    <property type="entry name" value="Rad_response_metalloprotease"/>
</dbReference>
<dbReference type="KEGG" id="lmoi:VV02_24170"/>
<dbReference type="InterPro" id="IPR001387">
    <property type="entry name" value="Cro/C1-type_HTH"/>
</dbReference>
<dbReference type="OrthoDB" id="9794834at2"/>
<dbReference type="SMART" id="SM00530">
    <property type="entry name" value="HTH_XRE"/>
    <property type="match status" value="1"/>
</dbReference>
<dbReference type="Pfam" id="PF01381">
    <property type="entry name" value="HTH_3"/>
    <property type="match status" value="1"/>
</dbReference>
<proteinExistence type="inferred from homology"/>
<dbReference type="InterPro" id="IPR010982">
    <property type="entry name" value="Lambda_DNA-bd_dom_sf"/>
</dbReference>
<comment type="similarity">
    <text evidence="1">Belongs to the short-chain fatty acyl-CoA assimilation regulator (ScfR) family.</text>
</comment>
<sequence length="343" mass="38150">MTKKEVAEATDVSPAAIGQYEAGISVPRTSTIARLADALDVPVDFFAPGRPFQRLETSETYFESLRATTAKQRSRATSFAEQVWELSFALEAHVRFPPLVLPDGVGFVDAHRSPRDAALETRKRWGLGAEPVGHVVAQLETHGIVCAMAPPTEKEATARIDAYSTLAFRRPLVVLTADRADDVLRHRFSAAHELGHLILHGGSPSGELWLEREADAFAAEFLTPRSAIEQELPGRLDFARLFKLSERWGVEVRSLIYRSQELGIISESTARRAYIRMAQAPQERRPVRQYAGEVPSMLNAAYELAEQRGVSVASFARQLGWKPARVRQLLGQHDPRPELRLVP</sequence>
<evidence type="ECO:0000313" key="3">
    <source>
        <dbReference type="EMBL" id="AKU19267.1"/>
    </source>
</evidence>
<evidence type="ECO:0000256" key="1">
    <source>
        <dbReference type="ARBA" id="ARBA00007227"/>
    </source>
</evidence>
<evidence type="ECO:0000259" key="2">
    <source>
        <dbReference type="PROSITE" id="PS50943"/>
    </source>
</evidence>
<dbReference type="PANTHER" id="PTHR43236">
    <property type="entry name" value="ANTITOXIN HIGA1"/>
    <property type="match status" value="1"/>
</dbReference>
<dbReference type="GO" id="GO:0003677">
    <property type="term" value="F:DNA binding"/>
    <property type="evidence" value="ECO:0007669"/>
    <property type="project" value="InterPro"/>
</dbReference>
<dbReference type="Pfam" id="PF06114">
    <property type="entry name" value="Peptidase_M78"/>
    <property type="match status" value="1"/>
</dbReference>
<gene>
    <name evidence="3" type="ORF">VV02_24170</name>
</gene>
<dbReference type="InterPro" id="IPR010359">
    <property type="entry name" value="IrrE_HExxH"/>
</dbReference>
<dbReference type="CDD" id="cd00093">
    <property type="entry name" value="HTH_XRE"/>
    <property type="match status" value="1"/>
</dbReference>
<reference evidence="3 4" key="1">
    <citation type="submission" date="2015-03" db="EMBL/GenBank/DDBJ databases">
        <title>Luteipulveratus halotolerans sp. nov., a novel actinobacterium (Dermacoccaceae) from Sarawak, Malaysia.</title>
        <authorList>
            <person name="Juboi H."/>
            <person name="Basik A."/>
            <person name="Shamsul S.S."/>
            <person name="Arnold P."/>
            <person name="Schmitt E.K."/>
            <person name="Sanglier J.-J."/>
            <person name="Yeo T."/>
        </authorList>
    </citation>
    <scope>NUCLEOTIDE SEQUENCE [LARGE SCALE GENOMIC DNA]</scope>
    <source>
        <strain evidence="3 4">MN07-A0370</strain>
    </source>
</reference>
<name>A0A0K1JRD2_9MICO</name>
<dbReference type="Proteomes" id="UP000066480">
    <property type="component" value="Chromosome"/>
</dbReference>
<dbReference type="AlphaFoldDB" id="A0A0K1JRD2"/>
<accession>A0A0K1JRD2</accession>
<feature type="domain" description="HTH cro/C1-type" evidence="2">
    <location>
        <begin position="1"/>
        <end position="46"/>
    </location>
</feature>
<protein>
    <recommendedName>
        <fullName evidence="2">HTH cro/C1-type domain-containing protein</fullName>
    </recommendedName>
</protein>
<dbReference type="Gene3D" id="1.10.260.40">
    <property type="entry name" value="lambda repressor-like DNA-binding domains"/>
    <property type="match status" value="1"/>
</dbReference>
<dbReference type="PANTHER" id="PTHR43236:SF1">
    <property type="entry name" value="BLL7220 PROTEIN"/>
    <property type="match status" value="1"/>
</dbReference>
<dbReference type="STRING" id="571913.VV02_24170"/>
<dbReference type="Gene3D" id="1.10.10.2910">
    <property type="match status" value="1"/>
</dbReference>
<keyword evidence="4" id="KW-1185">Reference proteome</keyword>
<dbReference type="EMBL" id="CP011112">
    <property type="protein sequence ID" value="AKU19267.1"/>
    <property type="molecule type" value="Genomic_DNA"/>
</dbReference>